<dbReference type="Pfam" id="PF13975">
    <property type="entry name" value="gag-asp_proteas"/>
    <property type="match status" value="1"/>
</dbReference>
<keyword evidence="2" id="KW-1185">Reference proteome</keyword>
<dbReference type="SUPFAM" id="SSF50630">
    <property type="entry name" value="Acid proteases"/>
    <property type="match status" value="1"/>
</dbReference>
<organism evidence="1 2">
    <name type="scientific">Anatilimnocola aggregata</name>
    <dbReference type="NCBI Taxonomy" id="2528021"/>
    <lineage>
        <taxon>Bacteria</taxon>
        <taxon>Pseudomonadati</taxon>
        <taxon>Planctomycetota</taxon>
        <taxon>Planctomycetia</taxon>
        <taxon>Pirellulales</taxon>
        <taxon>Pirellulaceae</taxon>
        <taxon>Anatilimnocola</taxon>
    </lineage>
</organism>
<dbReference type="Gene3D" id="2.40.70.10">
    <property type="entry name" value="Acid Proteases"/>
    <property type="match status" value="1"/>
</dbReference>
<proteinExistence type="predicted"/>
<evidence type="ECO:0000313" key="1">
    <source>
        <dbReference type="EMBL" id="QDU27521.1"/>
    </source>
</evidence>
<gene>
    <name evidence="1" type="ORF">ETAA8_26090</name>
</gene>
<dbReference type="InterPro" id="IPR034122">
    <property type="entry name" value="Retropepsin-like_bacterial"/>
</dbReference>
<accession>A0A517YBC8</accession>
<name>A0A517YBC8_9BACT</name>
<dbReference type="InterPro" id="IPR011969">
    <property type="entry name" value="Clan_AA_Asp_peptidase_C"/>
</dbReference>
<dbReference type="CDD" id="cd05483">
    <property type="entry name" value="retropepsin_like_bacteria"/>
    <property type="match status" value="1"/>
</dbReference>
<dbReference type="EMBL" id="CP036274">
    <property type="protein sequence ID" value="QDU27521.1"/>
    <property type="molecule type" value="Genomic_DNA"/>
</dbReference>
<dbReference type="KEGG" id="aagg:ETAA8_26090"/>
<dbReference type="AlphaFoldDB" id="A0A517YBC8"/>
<dbReference type="NCBIfam" id="TIGR02281">
    <property type="entry name" value="clan_AA_DTGA"/>
    <property type="match status" value="1"/>
</dbReference>
<dbReference type="InterPro" id="IPR021109">
    <property type="entry name" value="Peptidase_aspartic_dom_sf"/>
</dbReference>
<evidence type="ECO:0008006" key="3">
    <source>
        <dbReference type="Google" id="ProtNLM"/>
    </source>
</evidence>
<dbReference type="Proteomes" id="UP000315017">
    <property type="component" value="Chromosome"/>
</dbReference>
<dbReference type="OrthoDB" id="268997at2"/>
<dbReference type="RefSeq" id="WP_145088412.1">
    <property type="nucleotide sequence ID" value="NZ_CP036274.1"/>
</dbReference>
<protein>
    <recommendedName>
        <fullName evidence="3">Peptidase A2 domain-containing protein</fullName>
    </recommendedName>
</protein>
<reference evidence="1 2" key="1">
    <citation type="submission" date="2019-02" db="EMBL/GenBank/DDBJ databases">
        <title>Deep-cultivation of Planctomycetes and their phenomic and genomic characterization uncovers novel biology.</title>
        <authorList>
            <person name="Wiegand S."/>
            <person name="Jogler M."/>
            <person name="Boedeker C."/>
            <person name="Pinto D."/>
            <person name="Vollmers J."/>
            <person name="Rivas-Marin E."/>
            <person name="Kohn T."/>
            <person name="Peeters S.H."/>
            <person name="Heuer A."/>
            <person name="Rast P."/>
            <person name="Oberbeckmann S."/>
            <person name="Bunk B."/>
            <person name="Jeske O."/>
            <person name="Meyerdierks A."/>
            <person name="Storesund J.E."/>
            <person name="Kallscheuer N."/>
            <person name="Luecker S."/>
            <person name="Lage O.M."/>
            <person name="Pohl T."/>
            <person name="Merkel B.J."/>
            <person name="Hornburger P."/>
            <person name="Mueller R.-W."/>
            <person name="Bruemmer F."/>
            <person name="Labrenz M."/>
            <person name="Spormann A.M."/>
            <person name="Op den Camp H."/>
            <person name="Overmann J."/>
            <person name="Amann R."/>
            <person name="Jetten M.S.M."/>
            <person name="Mascher T."/>
            <person name="Medema M.H."/>
            <person name="Devos D.P."/>
            <person name="Kaster A.-K."/>
            <person name="Ovreas L."/>
            <person name="Rohde M."/>
            <person name="Galperin M.Y."/>
            <person name="Jogler C."/>
        </authorList>
    </citation>
    <scope>NUCLEOTIDE SEQUENCE [LARGE SCALE GENOMIC DNA]</scope>
    <source>
        <strain evidence="1 2">ETA_A8</strain>
    </source>
</reference>
<evidence type="ECO:0000313" key="2">
    <source>
        <dbReference type="Proteomes" id="UP000315017"/>
    </source>
</evidence>
<sequence>MSYRNPVLFTGLSLFAIVIGIHTALAQDGAAAIMLTPAEAKAALEASGFKVTVTGIALPDEAEFAKLMKDVTLVRKNFITAEKELALTEMELEQVKATITKLKSTEVELNAAFAVGNLTIDNHNRLVGALNAIGGQIQLGIQQQEKSGDKVKAARGKSAIAREAYTEKLLELRTAATKVEQIWAKAAADPNSQAALAKVNEVLKKSLALKPTPVFTVAERQLALLEDKILSENIPLRDDDDTLWASVMINGKHTKEMVVDSGATSLALPYEMAKEMGIEPNSTDQPIRLILADGREIPGFRKTLSSVRVGKFLVENVECVVMDQVAIKAVPLLGMSFLGNFKFEVDKARAILKMVKIDDETVASKREAAKNK</sequence>